<evidence type="ECO:0000256" key="4">
    <source>
        <dbReference type="ARBA" id="ARBA00022982"/>
    </source>
</evidence>
<keyword evidence="5 6" id="KW-0408">Iron</keyword>
<evidence type="ECO:0000313" key="10">
    <source>
        <dbReference type="Proteomes" id="UP000260351"/>
    </source>
</evidence>
<dbReference type="GO" id="GO:0046872">
    <property type="term" value="F:metal ion binding"/>
    <property type="evidence" value="ECO:0007669"/>
    <property type="project" value="UniProtKB-KW"/>
</dbReference>
<protein>
    <submittedName>
        <fullName evidence="9">Cytochrome c</fullName>
    </submittedName>
</protein>
<dbReference type="EMBL" id="QUZK01000003">
    <property type="protein sequence ID" value="RFF32816.1"/>
    <property type="molecule type" value="Genomic_DNA"/>
</dbReference>
<organism evidence="9 10">
    <name type="scientific">Wenzhouxiangella sediminis</name>
    <dbReference type="NCBI Taxonomy" id="1792836"/>
    <lineage>
        <taxon>Bacteria</taxon>
        <taxon>Pseudomonadati</taxon>
        <taxon>Pseudomonadota</taxon>
        <taxon>Gammaproteobacteria</taxon>
        <taxon>Chromatiales</taxon>
        <taxon>Wenzhouxiangellaceae</taxon>
        <taxon>Wenzhouxiangella</taxon>
    </lineage>
</organism>
<evidence type="ECO:0000256" key="2">
    <source>
        <dbReference type="ARBA" id="ARBA00022617"/>
    </source>
</evidence>
<evidence type="ECO:0000256" key="1">
    <source>
        <dbReference type="ARBA" id="ARBA00022448"/>
    </source>
</evidence>
<dbReference type="PANTHER" id="PTHR33751:SF9">
    <property type="entry name" value="CYTOCHROME C4"/>
    <property type="match status" value="1"/>
</dbReference>
<comment type="caution">
    <text evidence="9">The sequence shown here is derived from an EMBL/GenBank/DDBJ whole genome shotgun (WGS) entry which is preliminary data.</text>
</comment>
<evidence type="ECO:0000256" key="3">
    <source>
        <dbReference type="ARBA" id="ARBA00022723"/>
    </source>
</evidence>
<gene>
    <name evidence="9" type="ORF">DZC52_00325</name>
</gene>
<keyword evidence="10" id="KW-1185">Reference proteome</keyword>
<reference evidence="9 10" key="1">
    <citation type="submission" date="2018-08" db="EMBL/GenBank/DDBJ databases">
        <title>Wenzhouxiangella salilacus sp. nov., a novel bacterium isolated from a saline lake in Xinjiang Province, China.</title>
        <authorList>
            <person name="Han S."/>
        </authorList>
    </citation>
    <scope>NUCLEOTIDE SEQUENCE [LARGE SCALE GENOMIC DNA]</scope>
    <source>
        <strain evidence="9 10">XDB06</strain>
    </source>
</reference>
<evidence type="ECO:0000259" key="8">
    <source>
        <dbReference type="PROSITE" id="PS51007"/>
    </source>
</evidence>
<evidence type="ECO:0000256" key="6">
    <source>
        <dbReference type="PROSITE-ProRule" id="PRU00433"/>
    </source>
</evidence>
<dbReference type="SUPFAM" id="SSF46626">
    <property type="entry name" value="Cytochrome c"/>
    <property type="match status" value="1"/>
</dbReference>
<dbReference type="Gene3D" id="1.10.760.10">
    <property type="entry name" value="Cytochrome c-like domain"/>
    <property type="match status" value="1"/>
</dbReference>
<evidence type="ECO:0000256" key="5">
    <source>
        <dbReference type="ARBA" id="ARBA00023004"/>
    </source>
</evidence>
<dbReference type="AlphaFoldDB" id="A0A3E1KDX0"/>
<dbReference type="PANTHER" id="PTHR33751">
    <property type="entry name" value="CBB3-TYPE CYTOCHROME C OXIDASE SUBUNIT FIXP"/>
    <property type="match status" value="1"/>
</dbReference>
<feature type="domain" description="Cytochrome c" evidence="8">
    <location>
        <begin position="24"/>
        <end position="103"/>
    </location>
</feature>
<dbReference type="GO" id="GO:0020037">
    <property type="term" value="F:heme binding"/>
    <property type="evidence" value="ECO:0007669"/>
    <property type="project" value="InterPro"/>
</dbReference>
<dbReference type="Proteomes" id="UP000260351">
    <property type="component" value="Unassembled WGS sequence"/>
</dbReference>
<name>A0A3E1KDX0_9GAMM</name>
<keyword evidence="3 6" id="KW-0479">Metal-binding</keyword>
<dbReference type="OrthoDB" id="9796421at2"/>
<sequence length="113" mass="11754">MKALALTLAASVLLLCGSNALAAGSASRGLEKSQACQACHGKDGNLAVTPDTPIIAGQHAGYLEYALKQYRSGERQNAQMNGFASGLSDQDIADLAAWYASQEGLVTPQLDEN</sequence>
<keyword evidence="7" id="KW-0732">Signal</keyword>
<feature type="chain" id="PRO_5017654627" evidence="7">
    <location>
        <begin position="23"/>
        <end position="113"/>
    </location>
</feature>
<accession>A0A3E1KDX0</accession>
<evidence type="ECO:0000313" key="9">
    <source>
        <dbReference type="EMBL" id="RFF32816.1"/>
    </source>
</evidence>
<dbReference type="InterPro" id="IPR036909">
    <property type="entry name" value="Cyt_c-like_dom_sf"/>
</dbReference>
<evidence type="ECO:0000256" key="7">
    <source>
        <dbReference type="SAM" id="SignalP"/>
    </source>
</evidence>
<dbReference type="GO" id="GO:0009055">
    <property type="term" value="F:electron transfer activity"/>
    <property type="evidence" value="ECO:0007669"/>
    <property type="project" value="InterPro"/>
</dbReference>
<keyword evidence="2 6" id="KW-0349">Heme</keyword>
<dbReference type="PROSITE" id="PS51007">
    <property type="entry name" value="CYTC"/>
    <property type="match status" value="1"/>
</dbReference>
<proteinExistence type="predicted"/>
<keyword evidence="4" id="KW-0249">Electron transport</keyword>
<keyword evidence="1" id="KW-0813">Transport</keyword>
<dbReference type="InterPro" id="IPR050597">
    <property type="entry name" value="Cytochrome_c_Oxidase_Subunit"/>
</dbReference>
<dbReference type="RefSeq" id="WP_116649130.1">
    <property type="nucleotide sequence ID" value="NZ_QUZK01000003.1"/>
</dbReference>
<feature type="signal peptide" evidence="7">
    <location>
        <begin position="1"/>
        <end position="22"/>
    </location>
</feature>
<dbReference type="InterPro" id="IPR009056">
    <property type="entry name" value="Cyt_c-like_dom"/>
</dbReference>
<dbReference type="Pfam" id="PF00034">
    <property type="entry name" value="Cytochrom_C"/>
    <property type="match status" value="1"/>
</dbReference>